<protein>
    <submittedName>
        <fullName evidence="1">Uncharacterized protein</fullName>
    </submittedName>
</protein>
<gene>
    <name evidence="1" type="ORF">ACFQ2I_10325</name>
</gene>
<dbReference type="EMBL" id="JBHTJZ010000011">
    <property type="protein sequence ID" value="MFD0959785.1"/>
    <property type="molecule type" value="Genomic_DNA"/>
</dbReference>
<accession>A0ABW3HQH3</accession>
<dbReference type="RefSeq" id="WP_377564043.1">
    <property type="nucleotide sequence ID" value="NZ_JBHTJZ010000011.1"/>
</dbReference>
<comment type="caution">
    <text evidence="1">The sequence shown here is derived from an EMBL/GenBank/DDBJ whole genome shotgun (WGS) entry which is preliminary data.</text>
</comment>
<keyword evidence="2" id="KW-1185">Reference proteome</keyword>
<reference evidence="2" key="1">
    <citation type="journal article" date="2019" name="Int. J. Syst. Evol. Microbiol.">
        <title>The Global Catalogue of Microorganisms (GCM) 10K type strain sequencing project: providing services to taxonomists for standard genome sequencing and annotation.</title>
        <authorList>
            <consortium name="The Broad Institute Genomics Platform"/>
            <consortium name="The Broad Institute Genome Sequencing Center for Infectious Disease"/>
            <person name="Wu L."/>
            <person name="Ma J."/>
        </authorList>
    </citation>
    <scope>NUCLEOTIDE SEQUENCE [LARGE SCALE GENOMIC DNA]</scope>
    <source>
        <strain evidence="2">CCUG 59129</strain>
    </source>
</reference>
<name>A0ABW3HQH3_9BACL</name>
<evidence type="ECO:0000313" key="2">
    <source>
        <dbReference type="Proteomes" id="UP001596989"/>
    </source>
</evidence>
<sequence>MSARVEISGWNRRRVGGAFKRRHRRRRRFFDDSAVEGIQEAGKVLGTDFNNLRKRCKARKLAAAIRHCDARAVNSLFDFPCRTVCFFKRPGYDCVKICCLFGRGSVNITLDICVSQRTGDICFGL</sequence>
<dbReference type="Proteomes" id="UP001596989">
    <property type="component" value="Unassembled WGS sequence"/>
</dbReference>
<evidence type="ECO:0000313" key="1">
    <source>
        <dbReference type="EMBL" id="MFD0959785.1"/>
    </source>
</evidence>
<organism evidence="1 2">
    <name type="scientific">Paenibacillus chungangensis</name>
    <dbReference type="NCBI Taxonomy" id="696535"/>
    <lineage>
        <taxon>Bacteria</taxon>
        <taxon>Bacillati</taxon>
        <taxon>Bacillota</taxon>
        <taxon>Bacilli</taxon>
        <taxon>Bacillales</taxon>
        <taxon>Paenibacillaceae</taxon>
        <taxon>Paenibacillus</taxon>
    </lineage>
</organism>
<proteinExistence type="predicted"/>